<comment type="caution">
    <text evidence="11">The sequence shown here is derived from an EMBL/GenBank/DDBJ whole genome shotgun (WGS) entry which is preliminary data.</text>
</comment>
<name>A0ABW5V688_9BACI</name>
<keyword evidence="3" id="KW-0808">Transferase</keyword>
<keyword evidence="2" id="KW-0240">DNA-directed RNA polymerase</keyword>
<keyword evidence="5" id="KW-0805">Transcription regulation</keyword>
<evidence type="ECO:0000313" key="11">
    <source>
        <dbReference type="EMBL" id="MFD2761441.1"/>
    </source>
</evidence>
<dbReference type="Gene3D" id="1.10.10.60">
    <property type="entry name" value="Homeodomain-like"/>
    <property type="match status" value="1"/>
</dbReference>
<feature type="domain" description="RNA polymerase sigma factor 54 DNA-binding" evidence="9">
    <location>
        <begin position="265"/>
        <end position="423"/>
    </location>
</feature>
<evidence type="ECO:0000259" key="10">
    <source>
        <dbReference type="Pfam" id="PF04963"/>
    </source>
</evidence>
<dbReference type="Pfam" id="PF04963">
    <property type="entry name" value="Sigma54_CBD"/>
    <property type="match status" value="1"/>
</dbReference>
<evidence type="ECO:0000256" key="7">
    <source>
        <dbReference type="ARBA" id="ARBA00023125"/>
    </source>
</evidence>
<dbReference type="Gene3D" id="1.10.10.1330">
    <property type="entry name" value="RNA polymerase sigma-54 factor, core-binding domain"/>
    <property type="match status" value="1"/>
</dbReference>
<dbReference type="Proteomes" id="UP001597502">
    <property type="component" value="Unassembled WGS sequence"/>
</dbReference>
<evidence type="ECO:0000256" key="8">
    <source>
        <dbReference type="ARBA" id="ARBA00023163"/>
    </source>
</evidence>
<evidence type="ECO:0000256" key="1">
    <source>
        <dbReference type="ARBA" id="ARBA00008798"/>
    </source>
</evidence>
<dbReference type="PIRSF" id="PIRSF000774">
    <property type="entry name" value="RpoN"/>
    <property type="match status" value="1"/>
</dbReference>
<dbReference type="PANTHER" id="PTHR32248:SF4">
    <property type="entry name" value="RNA POLYMERASE SIGMA-54 FACTOR"/>
    <property type="match status" value="1"/>
</dbReference>
<dbReference type="InterPro" id="IPR007046">
    <property type="entry name" value="RNA_pol_sigma_54_core-bd"/>
</dbReference>
<dbReference type="PROSITE" id="PS00717">
    <property type="entry name" value="SIGMA54_1"/>
    <property type="match status" value="1"/>
</dbReference>
<keyword evidence="6" id="KW-0731">Sigma factor</keyword>
<evidence type="ECO:0000256" key="3">
    <source>
        <dbReference type="ARBA" id="ARBA00022679"/>
    </source>
</evidence>
<dbReference type="NCBIfam" id="TIGR02395">
    <property type="entry name" value="rpoN_sigma"/>
    <property type="match status" value="1"/>
</dbReference>
<dbReference type="PANTHER" id="PTHR32248">
    <property type="entry name" value="RNA POLYMERASE SIGMA-54 FACTOR"/>
    <property type="match status" value="1"/>
</dbReference>
<gene>
    <name evidence="11" type="primary">rpoN</name>
    <name evidence="11" type="ORF">ACFSUO_10735</name>
</gene>
<feature type="domain" description="RNA polymerase sigma factor 54 core-binding" evidence="10">
    <location>
        <begin position="71"/>
        <end position="253"/>
    </location>
</feature>
<proteinExistence type="inferred from homology"/>
<keyword evidence="4" id="KW-0548">Nucleotidyltransferase</keyword>
<dbReference type="EMBL" id="JBHUNA010000022">
    <property type="protein sequence ID" value="MFD2761441.1"/>
    <property type="molecule type" value="Genomic_DNA"/>
</dbReference>
<organism evidence="11 12">
    <name type="scientific">Lentibacillus juripiscarius</name>
    <dbReference type="NCBI Taxonomy" id="257446"/>
    <lineage>
        <taxon>Bacteria</taxon>
        <taxon>Bacillati</taxon>
        <taxon>Bacillota</taxon>
        <taxon>Bacilli</taxon>
        <taxon>Bacillales</taxon>
        <taxon>Bacillaceae</taxon>
        <taxon>Lentibacillus</taxon>
    </lineage>
</organism>
<reference evidence="12" key="1">
    <citation type="journal article" date="2019" name="Int. J. Syst. Evol. Microbiol.">
        <title>The Global Catalogue of Microorganisms (GCM) 10K type strain sequencing project: providing services to taxonomists for standard genome sequencing and annotation.</title>
        <authorList>
            <consortium name="The Broad Institute Genomics Platform"/>
            <consortium name="The Broad Institute Genome Sequencing Center for Infectious Disease"/>
            <person name="Wu L."/>
            <person name="Ma J."/>
        </authorList>
    </citation>
    <scope>NUCLEOTIDE SEQUENCE [LARGE SCALE GENOMIC DNA]</scope>
    <source>
        <strain evidence="12">TISTR 1535</strain>
    </source>
</reference>
<evidence type="ECO:0000256" key="6">
    <source>
        <dbReference type="ARBA" id="ARBA00023082"/>
    </source>
</evidence>
<dbReference type="InterPro" id="IPR007634">
    <property type="entry name" value="RNA_pol_sigma_54_DNA-bd"/>
</dbReference>
<sequence>MRPKIVQEQKLQLKMNQSLIQSIQLLQFTGMEVVEYIQEIAKENPLIEDVSYDYELESFKQAGGTQPAIGEINQAEETMYDQLKNQLYTIDVPEKLRPAVLFGIDSLNEDGYLELDLETWAEQCSISRSQVEKALGLIQSLEPAGIGARSLKECILLQLVGTKFVAEELLEDHLEWLADEDITAISDHFQITETEANEIVQQIKACHPKPGQLLSAKKTEYIIPEAYIYEDNGKWKIQFYKWHSPAIEINDSYKSFRPDDKEAADYLKDKYQQLNWLKQAIHFRGNTLELVIETIVKKQQLYFAHGAFMLQPLTLKDLAAEMDMHISTVSRAIANKYVQTKHGVIPLKFFLQSSVRQKDGQQTASFVIKQLIAELIKNEDKRKPLSDQAIKDRLQEEFRITAARRTIVKYREQLGLPASTKRK</sequence>
<dbReference type="InterPro" id="IPR000394">
    <property type="entry name" value="RNA_pol_sigma_54"/>
</dbReference>
<dbReference type="RefSeq" id="WP_382393941.1">
    <property type="nucleotide sequence ID" value="NZ_JBHUNA010000022.1"/>
</dbReference>
<evidence type="ECO:0000259" key="9">
    <source>
        <dbReference type="Pfam" id="PF04552"/>
    </source>
</evidence>
<dbReference type="InterPro" id="IPR038709">
    <property type="entry name" value="RpoN_core-bd_sf"/>
</dbReference>
<evidence type="ECO:0000256" key="5">
    <source>
        <dbReference type="ARBA" id="ARBA00023015"/>
    </source>
</evidence>
<evidence type="ECO:0000256" key="2">
    <source>
        <dbReference type="ARBA" id="ARBA00022478"/>
    </source>
</evidence>
<keyword evidence="7" id="KW-0238">DNA-binding</keyword>
<keyword evidence="12" id="KW-1185">Reference proteome</keyword>
<comment type="similarity">
    <text evidence="1">Belongs to the sigma-54 factor family.</text>
</comment>
<keyword evidence="8" id="KW-0804">Transcription</keyword>
<dbReference type="PRINTS" id="PR00045">
    <property type="entry name" value="SIGMA54FCT"/>
</dbReference>
<evidence type="ECO:0000313" key="12">
    <source>
        <dbReference type="Proteomes" id="UP001597502"/>
    </source>
</evidence>
<evidence type="ECO:0000256" key="4">
    <source>
        <dbReference type="ARBA" id="ARBA00022695"/>
    </source>
</evidence>
<dbReference type="Pfam" id="PF04552">
    <property type="entry name" value="Sigma54_DBD"/>
    <property type="match status" value="1"/>
</dbReference>
<accession>A0ABW5V688</accession>
<dbReference type="Pfam" id="PF00309">
    <property type="entry name" value="Sigma54_AID"/>
    <property type="match status" value="1"/>
</dbReference>
<protein>
    <submittedName>
        <fullName evidence="11">RNA polymerase factor sigma-54</fullName>
    </submittedName>
</protein>
<dbReference type="PROSITE" id="PS50044">
    <property type="entry name" value="SIGMA54_3"/>
    <property type="match status" value="1"/>
</dbReference>